<evidence type="ECO:0000256" key="8">
    <source>
        <dbReference type="PIRNR" id="PIRNR006256"/>
    </source>
</evidence>
<dbReference type="InterPro" id="IPR017968">
    <property type="entry name" value="Acylphosphatase_CS"/>
</dbReference>
<dbReference type="OMA" id="DRENTSM"/>
<dbReference type="InterPro" id="IPR001792">
    <property type="entry name" value="Acylphosphatase-like_dom"/>
</dbReference>
<evidence type="ECO:0000259" key="10">
    <source>
        <dbReference type="PROSITE" id="PS51160"/>
    </source>
</evidence>
<evidence type="ECO:0000256" key="9">
    <source>
        <dbReference type="PROSITE-ProRule" id="PRU00520"/>
    </source>
</evidence>
<keyword evidence="5" id="KW-0863">Zinc-finger</keyword>
<dbReference type="Gene3D" id="3.30.420.360">
    <property type="match status" value="1"/>
</dbReference>
<accession>A0A7L4PC45</accession>
<dbReference type="GO" id="GO:0051604">
    <property type="term" value="P:protein maturation"/>
    <property type="evidence" value="ECO:0007669"/>
    <property type="project" value="TreeGrafter"/>
</dbReference>
<comment type="catalytic activity">
    <reaction evidence="9">
        <text>an acyl phosphate + H2O = a carboxylate + phosphate + H(+)</text>
        <dbReference type="Rhea" id="RHEA:14965"/>
        <dbReference type="ChEBI" id="CHEBI:15377"/>
        <dbReference type="ChEBI" id="CHEBI:15378"/>
        <dbReference type="ChEBI" id="CHEBI:29067"/>
        <dbReference type="ChEBI" id="CHEBI:43474"/>
        <dbReference type="ChEBI" id="CHEBI:59918"/>
        <dbReference type="EC" id="3.6.1.7"/>
    </reaction>
</comment>
<dbReference type="Pfam" id="PF01300">
    <property type="entry name" value="Sua5_yciO_yrdC"/>
    <property type="match status" value="1"/>
</dbReference>
<dbReference type="GeneID" id="5055675"/>
<name>A0A7L4PC45_9CREN</name>
<evidence type="ECO:0000313" key="13">
    <source>
        <dbReference type="Proteomes" id="UP000554766"/>
    </source>
</evidence>
<comment type="caution">
    <text evidence="12">The sequence shown here is derived from an EMBL/GenBank/DDBJ whole genome shotgun (WGS) entry which is preliminary data.</text>
</comment>
<dbReference type="Gene3D" id="3.90.870.50">
    <property type="match status" value="1"/>
</dbReference>
<keyword evidence="4" id="KW-0479">Metal-binding</keyword>
<dbReference type="Gene3D" id="3.30.110.120">
    <property type="match status" value="1"/>
</dbReference>
<keyword evidence="12" id="KW-0808">Transferase</keyword>
<dbReference type="NCBIfam" id="TIGR00143">
    <property type="entry name" value="hypF"/>
    <property type="match status" value="1"/>
</dbReference>
<gene>
    <name evidence="12" type="primary">hypF</name>
    <name evidence="12" type="ORF">HC235_05630</name>
</gene>
<feature type="domain" description="YrdC-like" evidence="11">
    <location>
        <begin position="201"/>
        <end position="387"/>
    </location>
</feature>
<dbReference type="SUPFAM" id="SSF54975">
    <property type="entry name" value="Acylphosphatase/BLUF domain-like"/>
    <property type="match status" value="1"/>
</dbReference>
<dbReference type="PANTHER" id="PTHR42959:SF1">
    <property type="entry name" value="CARBAMOYLTRANSFERASE HYPF"/>
    <property type="match status" value="1"/>
</dbReference>
<dbReference type="GO" id="GO:0003725">
    <property type="term" value="F:double-stranded RNA binding"/>
    <property type="evidence" value="ECO:0007669"/>
    <property type="project" value="InterPro"/>
</dbReference>
<dbReference type="InterPro" id="IPR055128">
    <property type="entry name" value="HypF_C_2"/>
</dbReference>
<dbReference type="Pfam" id="PF17788">
    <property type="entry name" value="HypF_C"/>
    <property type="match status" value="1"/>
</dbReference>
<dbReference type="SUPFAM" id="SSF55821">
    <property type="entry name" value="YrdC/RibB"/>
    <property type="match status" value="1"/>
</dbReference>
<dbReference type="InterPro" id="IPR017945">
    <property type="entry name" value="DHBP_synth_RibB-like_a/b_dom"/>
</dbReference>
<keyword evidence="6" id="KW-0862">Zinc</keyword>
<comment type="similarity">
    <text evidence="2 8">Belongs to the carbamoyltransferase HypF family.</text>
</comment>
<dbReference type="RefSeq" id="WP_011900751.1">
    <property type="nucleotide sequence ID" value="NZ_JAAVJF010000002.1"/>
</dbReference>
<dbReference type="Gene3D" id="3.30.420.40">
    <property type="match status" value="1"/>
</dbReference>
<evidence type="ECO:0000313" key="12">
    <source>
        <dbReference type="EMBL" id="NYR15436.1"/>
    </source>
</evidence>
<dbReference type="InterPro" id="IPR004421">
    <property type="entry name" value="Carbamoyltransferase_HypF"/>
</dbReference>
<comment type="catalytic activity">
    <reaction evidence="7">
        <text>C-terminal L-cysteinyl-[HypE protein] + carbamoyl phosphate + ATP + H2O = C-terminal S-carboxamide-L-cysteinyl-[HypE protein] + AMP + phosphate + diphosphate + H(+)</text>
        <dbReference type="Rhea" id="RHEA:55636"/>
        <dbReference type="Rhea" id="RHEA-COMP:14247"/>
        <dbReference type="Rhea" id="RHEA-COMP:14392"/>
        <dbReference type="ChEBI" id="CHEBI:15377"/>
        <dbReference type="ChEBI" id="CHEBI:15378"/>
        <dbReference type="ChEBI" id="CHEBI:30616"/>
        <dbReference type="ChEBI" id="CHEBI:33019"/>
        <dbReference type="ChEBI" id="CHEBI:43474"/>
        <dbReference type="ChEBI" id="CHEBI:58228"/>
        <dbReference type="ChEBI" id="CHEBI:76913"/>
        <dbReference type="ChEBI" id="CHEBI:139126"/>
        <dbReference type="ChEBI" id="CHEBI:456215"/>
    </reaction>
</comment>
<dbReference type="Pfam" id="PF07503">
    <property type="entry name" value="zf-HYPF"/>
    <property type="match status" value="2"/>
</dbReference>
<dbReference type="InterPro" id="IPR041440">
    <property type="entry name" value="HypF_C"/>
</dbReference>
<evidence type="ECO:0000256" key="3">
    <source>
        <dbReference type="ARBA" id="ARBA00022598"/>
    </source>
</evidence>
<dbReference type="PROSITE" id="PS00151">
    <property type="entry name" value="ACYLPHOSPHATASE_2"/>
    <property type="match status" value="1"/>
</dbReference>
<keyword evidence="3" id="KW-0436">Ligase</keyword>
<dbReference type="Proteomes" id="UP000554766">
    <property type="component" value="Unassembled WGS sequence"/>
</dbReference>
<feature type="active site" evidence="9">
    <location>
        <position position="36"/>
    </location>
</feature>
<keyword evidence="9" id="KW-0378">Hydrolase</keyword>
<keyword evidence="13" id="KW-1185">Reference proteome</keyword>
<dbReference type="EMBL" id="JAAVJF010000002">
    <property type="protein sequence ID" value="NYR15436.1"/>
    <property type="molecule type" value="Genomic_DNA"/>
</dbReference>
<dbReference type="EC" id="6.2.-.-" evidence="8"/>
<organism evidence="12 13">
    <name type="scientific">Pyrobaculum arsenaticum</name>
    <dbReference type="NCBI Taxonomy" id="121277"/>
    <lineage>
        <taxon>Archaea</taxon>
        <taxon>Thermoproteota</taxon>
        <taxon>Thermoprotei</taxon>
        <taxon>Thermoproteales</taxon>
        <taxon>Thermoproteaceae</taxon>
        <taxon>Pyrobaculum</taxon>
    </lineage>
</organism>
<dbReference type="InterPro" id="IPR051060">
    <property type="entry name" value="Carbamoyltrans_HypF-like"/>
</dbReference>
<reference evidence="12 13" key="1">
    <citation type="journal article" date="2020" name="Nat. Commun.">
        <title>The structures of two archaeal type IV pili illuminate evolutionary relationships.</title>
        <authorList>
            <person name="Wang F."/>
            <person name="Baquero D.P."/>
            <person name="Su Z."/>
            <person name="Beltran L.C."/>
            <person name="Prangishvili D."/>
            <person name="Krupovic M."/>
            <person name="Egelman E.H."/>
        </authorList>
    </citation>
    <scope>NUCLEOTIDE SEQUENCE [LARGE SCALE GENOMIC DNA]</scope>
    <source>
        <strain evidence="12 13">2GA</strain>
    </source>
</reference>
<evidence type="ECO:0000256" key="1">
    <source>
        <dbReference type="ARBA" id="ARBA00004711"/>
    </source>
</evidence>
<protein>
    <recommendedName>
        <fullName evidence="8">Carbamoyltransferase</fullName>
        <ecNumber evidence="8">6.2.-.-</ecNumber>
    </recommendedName>
</protein>
<dbReference type="GO" id="GO:0003998">
    <property type="term" value="F:acylphosphatase activity"/>
    <property type="evidence" value="ECO:0007669"/>
    <property type="project" value="UniProtKB-EC"/>
</dbReference>
<dbReference type="PROSITE" id="PS51163">
    <property type="entry name" value="YRDC"/>
    <property type="match status" value="1"/>
</dbReference>
<dbReference type="UniPathway" id="UPA00335"/>
<evidence type="ECO:0000256" key="4">
    <source>
        <dbReference type="ARBA" id="ARBA00022723"/>
    </source>
</evidence>
<dbReference type="InterPro" id="IPR006070">
    <property type="entry name" value="Sua5-like_dom"/>
</dbReference>
<dbReference type="InterPro" id="IPR011125">
    <property type="entry name" value="Znf_HypF"/>
</dbReference>
<proteinExistence type="inferred from homology"/>
<evidence type="ECO:0000259" key="11">
    <source>
        <dbReference type="PROSITE" id="PS51163"/>
    </source>
</evidence>
<dbReference type="PIRSF" id="PIRSF006256">
    <property type="entry name" value="CMPcnvr_hdrg_mat"/>
    <property type="match status" value="1"/>
</dbReference>
<dbReference type="GO" id="GO:0016743">
    <property type="term" value="F:carboxyl- or carbamoyltransferase activity"/>
    <property type="evidence" value="ECO:0007669"/>
    <property type="project" value="UniProtKB-UniRule"/>
</dbReference>
<sequence length="746" mass="82488">MRAFKIYAVGIVQGVGFRPYVKMLADSLGVAGYVKNMGGGEVEIFVEGERAAKFVEALWNSRPRAIVLEELIVQEAEPQGRRSFEILKSDVEARTPSNVPPDLAICEECLREVLEGDERRRGYYFNSCSFCGPRFSVMRRLPYDRENTSWVSFPMCPQCAAEYSSPRLGGVRRFFYQGISCKLDGPRVRLLDSSGKPVESDNPVLKAAELVSRGYIVAVKGIGGYHIFARATDDSVVAELRRRKRRPSQPFAVMALDLRVAERLVHIDERAASLLTSPQRPIVLLPKKEDSPISPLVAPGLDKEGVFLPYTALQYLLLAHTDDKFAVATSGNVHGEPMCKDLKCALEKLGRVVDYLLDHDLEIVHRVDDSVLRFTNGVPTFLRRSRGYAPAWIRIPRRLKRPVVAFGADLQTAGAVAFEDKVVLTQYIGDLDNFDALKDLDQELRWFFKAYRLRDPVLVCDKNPAYNSTRLCKEWAEELGAETFVVQHHHAHALAAAADAKLDEPFVAIAIDGVGYGDDGMAWGGEILFVEGAKYVRERHLRYVPMPGGDLAALRPARMAAAYFHEAFGEVPMWLAERLPGGLPELEVVERELKAPKLFTSSTGRFLDAVAAALGVAWERTYEGEPAIRLEAAAAGGRPLPLEAEDQVELFAQAVEAYRSRRPLKDVAYSVQLKLGSILGTWACESAQRRGVDTVAVSGGAAVNDFIIAGIAQEIVSCGLRFIQHIRAPPGDEGIALGQSYMTSFT</sequence>
<dbReference type="GO" id="GO:0008270">
    <property type="term" value="F:zinc ion binding"/>
    <property type="evidence" value="ECO:0007669"/>
    <property type="project" value="UniProtKB-KW"/>
</dbReference>
<evidence type="ECO:0000256" key="5">
    <source>
        <dbReference type="ARBA" id="ARBA00022771"/>
    </source>
</evidence>
<dbReference type="Pfam" id="PF00708">
    <property type="entry name" value="Acylphosphatase"/>
    <property type="match status" value="1"/>
</dbReference>
<dbReference type="PANTHER" id="PTHR42959">
    <property type="entry name" value="CARBAMOYLTRANSFERASE"/>
    <property type="match status" value="1"/>
</dbReference>
<evidence type="ECO:0000256" key="7">
    <source>
        <dbReference type="ARBA" id="ARBA00048220"/>
    </source>
</evidence>
<dbReference type="Pfam" id="PF22521">
    <property type="entry name" value="HypF_C_2"/>
    <property type="match status" value="1"/>
</dbReference>
<evidence type="ECO:0000256" key="2">
    <source>
        <dbReference type="ARBA" id="ARBA00008097"/>
    </source>
</evidence>
<dbReference type="GO" id="GO:0016874">
    <property type="term" value="F:ligase activity"/>
    <property type="evidence" value="ECO:0007669"/>
    <property type="project" value="UniProtKB-UniRule"/>
</dbReference>
<dbReference type="PROSITE" id="PS51160">
    <property type="entry name" value="ACYLPHOSPHATASE_3"/>
    <property type="match status" value="1"/>
</dbReference>
<feature type="active site" evidence="9">
    <location>
        <position position="18"/>
    </location>
</feature>
<dbReference type="InterPro" id="IPR036046">
    <property type="entry name" value="Acylphosphatase-like_dom_sf"/>
</dbReference>
<feature type="domain" description="Acylphosphatase-like" evidence="10">
    <location>
        <begin position="3"/>
        <end position="88"/>
    </location>
</feature>
<comment type="pathway">
    <text evidence="1">Protein modification; [NiFe] hydrogenase maturation.</text>
</comment>
<dbReference type="AlphaFoldDB" id="A0A7L4PC45"/>
<evidence type="ECO:0000256" key="6">
    <source>
        <dbReference type="ARBA" id="ARBA00022833"/>
    </source>
</evidence>